<dbReference type="InterPro" id="IPR001881">
    <property type="entry name" value="EGF-like_Ca-bd_dom"/>
</dbReference>
<dbReference type="InterPro" id="IPR000742">
    <property type="entry name" value="EGF"/>
</dbReference>
<dbReference type="PROSITE" id="PS01186">
    <property type="entry name" value="EGF_2"/>
    <property type="match status" value="1"/>
</dbReference>
<dbReference type="Proteomes" id="UP000261380">
    <property type="component" value="Unplaced"/>
</dbReference>
<dbReference type="PANTHER" id="PTHR24278">
    <property type="entry name" value="COAGULATION FACTOR"/>
    <property type="match status" value="1"/>
</dbReference>
<dbReference type="CDD" id="cd00054">
    <property type="entry name" value="EGF_CA"/>
    <property type="match status" value="1"/>
</dbReference>
<dbReference type="GeneTree" id="ENSGT00940000154474"/>
<dbReference type="Pfam" id="PF00089">
    <property type="entry name" value="Trypsin"/>
    <property type="match status" value="1"/>
</dbReference>
<evidence type="ECO:0000256" key="6">
    <source>
        <dbReference type="ARBA" id="ARBA00022729"/>
    </source>
</evidence>
<dbReference type="PANTHER" id="PTHR24278:SF26">
    <property type="entry name" value="COAGULATION FACTOR VII"/>
    <property type="match status" value="1"/>
</dbReference>
<dbReference type="FunFam" id="4.10.740.10:FF:000001">
    <property type="entry name" value="vitamin K-dependent protein S"/>
    <property type="match status" value="1"/>
</dbReference>
<dbReference type="PROSITE" id="PS50026">
    <property type="entry name" value="EGF_3"/>
    <property type="match status" value="1"/>
</dbReference>
<name>A0A3B5MEU2_9TELE</name>
<dbReference type="SMART" id="SM00069">
    <property type="entry name" value="GLA"/>
    <property type="match status" value="1"/>
</dbReference>
<keyword evidence="11 13" id="KW-1015">Disulfide bond</keyword>
<keyword evidence="5" id="KW-0165">Cleavage on pair of basic residues</keyword>
<dbReference type="Gene3D" id="2.10.25.10">
    <property type="entry name" value="Laminin"/>
    <property type="match status" value="2"/>
</dbReference>
<keyword evidence="19" id="KW-1185">Reference proteome</keyword>
<dbReference type="Pfam" id="PF00594">
    <property type="entry name" value="Gla"/>
    <property type="match status" value="1"/>
</dbReference>
<evidence type="ECO:0000256" key="1">
    <source>
        <dbReference type="ARBA" id="ARBA00004613"/>
    </source>
</evidence>
<evidence type="ECO:0000313" key="18">
    <source>
        <dbReference type="Ensembl" id="ENSXCOP00000022202.1"/>
    </source>
</evidence>
<keyword evidence="3 13" id="KW-0245">EGF-like domain</keyword>
<dbReference type="PROSITE" id="PS00022">
    <property type="entry name" value="EGF_1"/>
    <property type="match status" value="1"/>
</dbReference>
<dbReference type="PRINTS" id="PR00722">
    <property type="entry name" value="CHYMOTRYPSIN"/>
</dbReference>
<dbReference type="SMART" id="SM00179">
    <property type="entry name" value="EGF_CA"/>
    <property type="match status" value="1"/>
</dbReference>
<evidence type="ECO:0000259" key="16">
    <source>
        <dbReference type="PROSITE" id="PS50240"/>
    </source>
</evidence>
<keyword evidence="12" id="KW-0325">Glycoprotein</keyword>
<feature type="domain" description="Peptidase S1" evidence="16">
    <location>
        <begin position="221"/>
        <end position="464"/>
    </location>
</feature>
<dbReference type="InterPro" id="IPR001254">
    <property type="entry name" value="Trypsin_dom"/>
</dbReference>
<evidence type="ECO:0000256" key="2">
    <source>
        <dbReference type="ARBA" id="ARBA00022525"/>
    </source>
</evidence>
<evidence type="ECO:0000256" key="7">
    <source>
        <dbReference type="ARBA" id="ARBA00022737"/>
    </source>
</evidence>
<keyword evidence="6 14" id="KW-0732">Signal</keyword>
<keyword evidence="7" id="KW-0677">Repeat</keyword>
<proteinExistence type="predicted"/>
<dbReference type="Pfam" id="PF00008">
    <property type="entry name" value="EGF"/>
    <property type="match status" value="1"/>
</dbReference>
<dbReference type="InterPro" id="IPR043504">
    <property type="entry name" value="Peptidase_S1_PA_chymotrypsin"/>
</dbReference>
<evidence type="ECO:0000259" key="17">
    <source>
        <dbReference type="PROSITE" id="PS50998"/>
    </source>
</evidence>
<dbReference type="InterPro" id="IPR001314">
    <property type="entry name" value="Peptidase_S1A"/>
</dbReference>
<feature type="domain" description="Gla" evidence="17">
    <location>
        <begin position="67"/>
        <end position="113"/>
    </location>
</feature>
<dbReference type="GO" id="GO:0005615">
    <property type="term" value="C:extracellular space"/>
    <property type="evidence" value="ECO:0007669"/>
    <property type="project" value="TreeGrafter"/>
</dbReference>
<feature type="signal peptide" evidence="14">
    <location>
        <begin position="1"/>
        <end position="21"/>
    </location>
</feature>
<evidence type="ECO:0000256" key="9">
    <source>
        <dbReference type="ARBA" id="ARBA00022825"/>
    </source>
</evidence>
<keyword evidence="2" id="KW-0964">Secreted</keyword>
<dbReference type="Ensembl" id="ENSXCOT00000022471.1">
    <property type="protein sequence ID" value="ENSXCOP00000022202.1"/>
    <property type="gene ID" value="ENSXCOG00000016581.1"/>
</dbReference>
<dbReference type="Pfam" id="PF14670">
    <property type="entry name" value="FXa_inhibition"/>
    <property type="match status" value="1"/>
</dbReference>
<dbReference type="CDD" id="cd00190">
    <property type="entry name" value="Tryp_SPc"/>
    <property type="match status" value="1"/>
</dbReference>
<evidence type="ECO:0000256" key="14">
    <source>
        <dbReference type="SAM" id="SignalP"/>
    </source>
</evidence>
<dbReference type="InterPro" id="IPR017857">
    <property type="entry name" value="Coagulation_fac-like_Gla_dom"/>
</dbReference>
<comment type="subcellular location">
    <subcellularLocation>
        <location evidence="1">Secreted</location>
    </subcellularLocation>
</comment>
<dbReference type="PRINTS" id="PR00001">
    <property type="entry name" value="GLABLOOD"/>
</dbReference>
<keyword evidence="9" id="KW-0720">Serine protease</keyword>
<keyword evidence="4" id="KW-0645">Protease</keyword>
<evidence type="ECO:0000256" key="12">
    <source>
        <dbReference type="ARBA" id="ARBA00023180"/>
    </source>
</evidence>
<evidence type="ECO:0000259" key="15">
    <source>
        <dbReference type="PROSITE" id="PS50026"/>
    </source>
</evidence>
<evidence type="ECO:0000256" key="4">
    <source>
        <dbReference type="ARBA" id="ARBA00022670"/>
    </source>
</evidence>
<reference evidence="18" key="1">
    <citation type="submission" date="2025-08" db="UniProtKB">
        <authorList>
            <consortium name="Ensembl"/>
        </authorList>
    </citation>
    <scope>IDENTIFICATION</scope>
</reference>
<keyword evidence="8" id="KW-0378">Hydrolase</keyword>
<dbReference type="GO" id="GO:0004252">
    <property type="term" value="F:serine-type endopeptidase activity"/>
    <property type="evidence" value="ECO:0007669"/>
    <property type="project" value="InterPro"/>
</dbReference>
<sequence>MLLRSFCLVSALLWAVHSAEGQTKHPLTQTYAFRNTPEWLVLRMDAPSAVFVEKHEAASVLRRWRRANSGFLEELKRGNLERECIEEICDYEEAREVFEDDQQTRDFWKTYEKRDPCLVNPCFNNGTCIYMGASYECQCPEGYEGRYCQTVFEDSLGCLYQNGHCEHFCDGSGARRKCFCADGYQLADNGKKCVPKVAFPCGRVASPATGPNQTMQDQVRLVGASYCNHGDCPWQVLIKLNGSSHCGGVLVRPDWVITAAHCVHGKNLQQLVVVAGENNLDLKGDTEQTFDVNVVILHENYNQATGDSDIALVRINASVFLSQYAVPVCLPTKDFAERELLPVRYHTVSGWGKRTTGGNAFASSGHPLSPVLRKMNVPIVQNSQCSQKAKFNFTDNMLCAGYLDGNQESCRGNDGSPLVTKYGSTSFLTGVVAWGRGCSHPGYYGVYTKVAMNSFLLIMNEQSEQTDSRVQG</sequence>
<dbReference type="InterPro" id="IPR035972">
    <property type="entry name" value="GLA-like_dom_SF"/>
</dbReference>
<dbReference type="InterPro" id="IPR000294">
    <property type="entry name" value="GLA_domain"/>
</dbReference>
<dbReference type="SMART" id="SM00181">
    <property type="entry name" value="EGF"/>
    <property type="match status" value="2"/>
</dbReference>
<dbReference type="PROSITE" id="PS00134">
    <property type="entry name" value="TRYPSIN_HIS"/>
    <property type="match status" value="1"/>
</dbReference>
<feature type="chain" id="PRO_5017284418" evidence="14">
    <location>
        <begin position="22"/>
        <end position="472"/>
    </location>
</feature>
<dbReference type="SUPFAM" id="SSF57630">
    <property type="entry name" value="GLA-domain"/>
    <property type="match status" value="1"/>
</dbReference>
<dbReference type="PROSITE" id="PS50240">
    <property type="entry name" value="TRYPSIN_DOM"/>
    <property type="match status" value="1"/>
</dbReference>
<dbReference type="STRING" id="32473.ENSXCOP00000022202"/>
<evidence type="ECO:0000256" key="5">
    <source>
        <dbReference type="ARBA" id="ARBA00022685"/>
    </source>
</evidence>
<dbReference type="SMART" id="SM00020">
    <property type="entry name" value="Tryp_SPc"/>
    <property type="match status" value="1"/>
</dbReference>
<protein>
    <submittedName>
        <fullName evidence="18">Coagulation factor VIIi</fullName>
    </submittedName>
</protein>
<dbReference type="PROSITE" id="PS00011">
    <property type="entry name" value="GLA_1"/>
    <property type="match status" value="1"/>
</dbReference>
<dbReference type="PROSITE" id="PS50998">
    <property type="entry name" value="GLA_2"/>
    <property type="match status" value="1"/>
</dbReference>
<evidence type="ECO:0000256" key="10">
    <source>
        <dbReference type="ARBA" id="ARBA00023145"/>
    </source>
</evidence>
<evidence type="ECO:0000256" key="13">
    <source>
        <dbReference type="PROSITE-ProRule" id="PRU00076"/>
    </source>
</evidence>
<dbReference type="GO" id="GO:0007596">
    <property type="term" value="P:blood coagulation"/>
    <property type="evidence" value="ECO:0007669"/>
    <property type="project" value="InterPro"/>
</dbReference>
<dbReference type="InterPro" id="IPR050442">
    <property type="entry name" value="Peptidase_S1_coag_factors"/>
</dbReference>
<dbReference type="GO" id="GO:0005509">
    <property type="term" value="F:calcium ion binding"/>
    <property type="evidence" value="ECO:0007669"/>
    <property type="project" value="InterPro"/>
</dbReference>
<organism evidence="18 19">
    <name type="scientific">Xiphophorus couchianus</name>
    <name type="common">Monterrey platyfish</name>
    <dbReference type="NCBI Taxonomy" id="32473"/>
    <lineage>
        <taxon>Eukaryota</taxon>
        <taxon>Metazoa</taxon>
        <taxon>Chordata</taxon>
        <taxon>Craniata</taxon>
        <taxon>Vertebrata</taxon>
        <taxon>Euteleostomi</taxon>
        <taxon>Actinopterygii</taxon>
        <taxon>Neopterygii</taxon>
        <taxon>Teleostei</taxon>
        <taxon>Neoteleostei</taxon>
        <taxon>Acanthomorphata</taxon>
        <taxon>Ovalentaria</taxon>
        <taxon>Atherinomorphae</taxon>
        <taxon>Cyprinodontiformes</taxon>
        <taxon>Poeciliidae</taxon>
        <taxon>Poeciliinae</taxon>
        <taxon>Xiphophorus</taxon>
    </lineage>
</organism>
<feature type="domain" description="EGF-like" evidence="15">
    <location>
        <begin position="113"/>
        <end position="149"/>
    </location>
</feature>
<dbReference type="Gene3D" id="4.10.740.10">
    <property type="entry name" value="Coagulation Factor IX"/>
    <property type="match status" value="1"/>
</dbReference>
<comment type="caution">
    <text evidence="13">Lacks conserved residue(s) required for the propagation of feature annotation.</text>
</comment>
<dbReference type="AlphaFoldDB" id="A0A3B5MEU2"/>
<feature type="disulfide bond" evidence="13">
    <location>
        <begin position="139"/>
        <end position="148"/>
    </location>
</feature>
<dbReference type="PIRSF" id="PIRSF001143">
    <property type="entry name" value="Factor_X"/>
    <property type="match status" value="1"/>
</dbReference>
<dbReference type="FunFam" id="2.10.25.10:FF:000404">
    <property type="entry name" value="Weary, isoform B"/>
    <property type="match status" value="1"/>
</dbReference>
<evidence type="ECO:0000256" key="8">
    <source>
        <dbReference type="ARBA" id="ARBA00022801"/>
    </source>
</evidence>
<evidence type="ECO:0000256" key="3">
    <source>
        <dbReference type="ARBA" id="ARBA00022536"/>
    </source>
</evidence>
<dbReference type="SUPFAM" id="SSF50494">
    <property type="entry name" value="Trypsin-like serine proteases"/>
    <property type="match status" value="1"/>
</dbReference>
<reference evidence="18" key="2">
    <citation type="submission" date="2025-09" db="UniProtKB">
        <authorList>
            <consortium name="Ensembl"/>
        </authorList>
    </citation>
    <scope>IDENTIFICATION</scope>
</reference>
<dbReference type="GO" id="GO:0006508">
    <property type="term" value="P:proteolysis"/>
    <property type="evidence" value="ECO:0007669"/>
    <property type="project" value="UniProtKB-KW"/>
</dbReference>
<dbReference type="FunFam" id="2.40.10.10:FF:000120">
    <property type="entry name" value="Putative serine protease"/>
    <property type="match status" value="1"/>
</dbReference>
<dbReference type="InterPro" id="IPR009003">
    <property type="entry name" value="Peptidase_S1_PA"/>
</dbReference>
<accession>A0A3B5MEU2</accession>
<keyword evidence="10" id="KW-0865">Zymogen</keyword>
<evidence type="ECO:0000313" key="19">
    <source>
        <dbReference type="Proteomes" id="UP000261380"/>
    </source>
</evidence>
<dbReference type="SUPFAM" id="SSF57196">
    <property type="entry name" value="EGF/Laminin"/>
    <property type="match status" value="2"/>
</dbReference>
<dbReference type="InterPro" id="IPR012224">
    <property type="entry name" value="Pept_S1A_FX"/>
</dbReference>
<evidence type="ECO:0000256" key="11">
    <source>
        <dbReference type="ARBA" id="ARBA00023157"/>
    </source>
</evidence>
<dbReference type="Gene3D" id="2.40.10.10">
    <property type="entry name" value="Trypsin-like serine proteases"/>
    <property type="match status" value="2"/>
</dbReference>
<dbReference type="InterPro" id="IPR018114">
    <property type="entry name" value="TRYPSIN_HIS"/>
</dbReference>